<dbReference type="AlphaFoldDB" id="A0A0W7X0C8"/>
<organism evidence="1 2">
    <name type="scientific">Streptomyces silvensis</name>
    <dbReference type="NCBI Taxonomy" id="1765722"/>
    <lineage>
        <taxon>Bacteria</taxon>
        <taxon>Bacillati</taxon>
        <taxon>Actinomycetota</taxon>
        <taxon>Actinomycetes</taxon>
        <taxon>Kitasatosporales</taxon>
        <taxon>Streptomycetaceae</taxon>
        <taxon>Streptomyces</taxon>
    </lineage>
</organism>
<gene>
    <name evidence="1" type="ORF">AT728_18240</name>
</gene>
<sequence length="127" mass="14340">MKLCGWRTVNEDTVQGFAEVDWLMESRNITFVKFMIQTRVERRATPDGRDTVVDSATCDITKTLNSAAKPRYPEQCHPAGLVWYDANYWWSTDATVTYDVEGDGKGDITWKLNGSPLVHTAPLVHSS</sequence>
<evidence type="ECO:0000313" key="1">
    <source>
        <dbReference type="EMBL" id="KUF16273.1"/>
    </source>
</evidence>
<keyword evidence="2" id="KW-1185">Reference proteome</keyword>
<dbReference type="STRING" id="1765722.AT728_18240"/>
<name>A0A0W7X0C8_9ACTN</name>
<dbReference type="Proteomes" id="UP000054804">
    <property type="component" value="Unassembled WGS sequence"/>
</dbReference>
<evidence type="ECO:0000313" key="2">
    <source>
        <dbReference type="Proteomes" id="UP000054804"/>
    </source>
</evidence>
<comment type="caution">
    <text evidence="1">The sequence shown here is derived from an EMBL/GenBank/DDBJ whole genome shotgun (WGS) entry which is preliminary data.</text>
</comment>
<reference evidence="1 2" key="1">
    <citation type="submission" date="2015-12" db="EMBL/GenBank/DDBJ databases">
        <title>Draft genome sequence of Streptomyces silvensis ATCC 53525, a producer of novel hormone antagonists.</title>
        <authorList>
            <person name="Johnston C.W."/>
            <person name="Li Y."/>
            <person name="Magarvey N.A."/>
        </authorList>
    </citation>
    <scope>NUCLEOTIDE SEQUENCE [LARGE SCALE GENOMIC DNA]</scope>
    <source>
        <strain evidence="1 2">ATCC 53525</strain>
    </source>
</reference>
<protein>
    <submittedName>
        <fullName evidence="1">Uncharacterized protein</fullName>
    </submittedName>
</protein>
<proteinExistence type="predicted"/>
<accession>A0A0W7X0C8</accession>
<dbReference type="EMBL" id="LOCL01000039">
    <property type="protein sequence ID" value="KUF16273.1"/>
    <property type="molecule type" value="Genomic_DNA"/>
</dbReference>